<feature type="transmembrane region" description="Helical" evidence="8">
    <location>
        <begin position="387"/>
        <end position="405"/>
    </location>
</feature>
<feature type="transmembrane region" description="Helical" evidence="8">
    <location>
        <begin position="32"/>
        <end position="51"/>
    </location>
</feature>
<keyword evidence="6 8" id="KW-1133">Transmembrane helix</keyword>
<keyword evidence="10" id="KW-1185">Reference proteome</keyword>
<evidence type="ECO:0000313" key="9">
    <source>
        <dbReference type="EMBL" id="MBP2031687.1"/>
    </source>
</evidence>
<feature type="transmembrane region" description="Helical" evidence="8">
    <location>
        <begin position="356"/>
        <end position="375"/>
    </location>
</feature>
<feature type="transmembrane region" description="Helical" evidence="8">
    <location>
        <begin position="411"/>
        <end position="431"/>
    </location>
</feature>
<keyword evidence="5 8" id="KW-0812">Transmembrane</keyword>
<evidence type="ECO:0000256" key="4">
    <source>
        <dbReference type="ARBA" id="ARBA00022679"/>
    </source>
</evidence>
<comment type="caution">
    <text evidence="9">The sequence shown here is derived from an EMBL/GenBank/DDBJ whole genome shotgun (WGS) entry which is preliminary data.</text>
</comment>
<organism evidence="9 10">
    <name type="scientific">Clostridium algifaecis</name>
    <dbReference type="NCBI Taxonomy" id="1472040"/>
    <lineage>
        <taxon>Bacteria</taxon>
        <taxon>Bacillati</taxon>
        <taxon>Bacillota</taxon>
        <taxon>Clostridia</taxon>
        <taxon>Eubacteriales</taxon>
        <taxon>Clostridiaceae</taxon>
        <taxon>Clostridium</taxon>
    </lineage>
</organism>
<proteinExistence type="predicted"/>
<keyword evidence="4" id="KW-0808">Transferase</keyword>
<evidence type="ECO:0000256" key="3">
    <source>
        <dbReference type="ARBA" id="ARBA00022676"/>
    </source>
</evidence>
<evidence type="ECO:0000256" key="7">
    <source>
        <dbReference type="ARBA" id="ARBA00023136"/>
    </source>
</evidence>
<evidence type="ECO:0000256" key="2">
    <source>
        <dbReference type="ARBA" id="ARBA00022475"/>
    </source>
</evidence>
<reference evidence="9 10" key="1">
    <citation type="submission" date="2021-03" db="EMBL/GenBank/DDBJ databases">
        <title>Genomic Encyclopedia of Type Strains, Phase IV (KMG-IV): sequencing the most valuable type-strain genomes for metagenomic binning, comparative biology and taxonomic classification.</title>
        <authorList>
            <person name="Goeker M."/>
        </authorList>
    </citation>
    <scope>NUCLEOTIDE SEQUENCE [LARGE SCALE GENOMIC DNA]</scope>
    <source>
        <strain evidence="9 10">DSM 28783</strain>
    </source>
</reference>
<evidence type="ECO:0000256" key="1">
    <source>
        <dbReference type="ARBA" id="ARBA00004651"/>
    </source>
</evidence>
<evidence type="ECO:0000256" key="5">
    <source>
        <dbReference type="ARBA" id="ARBA00022692"/>
    </source>
</evidence>
<dbReference type="InterPro" id="IPR050297">
    <property type="entry name" value="LipidA_mod_glycosyltrf_83"/>
</dbReference>
<feature type="transmembrane region" description="Helical" evidence="8">
    <location>
        <begin position="219"/>
        <end position="235"/>
    </location>
</feature>
<evidence type="ECO:0000256" key="8">
    <source>
        <dbReference type="SAM" id="Phobius"/>
    </source>
</evidence>
<dbReference type="PANTHER" id="PTHR33908">
    <property type="entry name" value="MANNOSYLTRANSFERASE YKCB-RELATED"/>
    <property type="match status" value="1"/>
</dbReference>
<keyword evidence="3" id="KW-0328">Glycosyltransferase</keyword>
<feature type="transmembrane region" description="Helical" evidence="8">
    <location>
        <begin position="146"/>
        <end position="169"/>
    </location>
</feature>
<evidence type="ECO:0000256" key="6">
    <source>
        <dbReference type="ARBA" id="ARBA00022989"/>
    </source>
</evidence>
<sequence length="441" mass="50983">MEIKSLFKDGFYVESGKHLFKKKNKEIYSKTIYYKIIIAIDIIMSALWIVFVNSFPFSDFDYYYTMAVNISNGGAWGNTYTSLGYSIVLGGIFKLFGASILKAKIFNLILTIINCLIFKSILLKINLNEIDRKILFALFVFIPNNIFYNSILGTELLFTSLLLLITYVYMSDMKYKYLYIGILSGLNTMIKPFFIVIFFAIFLVDIVKHKKIIFSIKNSLIVLILTAIVISPWIYRNSKLMGQFTYVSNNGGIVLYINNNSQNHKGRWMAAGDVENSIVNTEEYKKANMTEKNKMLNLAAKKWIKAHPGEFIKLGFKRLFNTYFVGDDIIYSTYGSGISNNFKLLLIAYTNFVREIIFAPGIACILLYSIFILIEIIRGRSQLIDKFNIYGVVLFFMFTCVYFVTEGQGRYSFPVIFVIIYFFYMIVRTFLFKRVDGKGFE</sequence>
<keyword evidence="2" id="KW-1003">Cell membrane</keyword>
<evidence type="ECO:0000313" key="10">
    <source>
        <dbReference type="Proteomes" id="UP001519307"/>
    </source>
</evidence>
<dbReference type="EMBL" id="JAGGLM010000001">
    <property type="protein sequence ID" value="MBP2031687.1"/>
    <property type="molecule type" value="Genomic_DNA"/>
</dbReference>
<comment type="subcellular location">
    <subcellularLocation>
        <location evidence="1">Cell membrane</location>
        <topology evidence="1">Multi-pass membrane protein</topology>
    </subcellularLocation>
</comment>
<name>A0ABS4KNS0_9CLOT</name>
<gene>
    <name evidence="9" type="ORF">J2Z42_000352</name>
</gene>
<dbReference type="Proteomes" id="UP001519307">
    <property type="component" value="Unassembled WGS sequence"/>
</dbReference>
<feature type="transmembrane region" description="Helical" evidence="8">
    <location>
        <begin position="105"/>
        <end position="125"/>
    </location>
</feature>
<dbReference type="PANTHER" id="PTHR33908:SF11">
    <property type="entry name" value="MEMBRANE PROTEIN"/>
    <property type="match status" value="1"/>
</dbReference>
<accession>A0ABS4KNS0</accession>
<protein>
    <recommendedName>
        <fullName evidence="11">Glycosyltransferase RgtA/B/C/D-like domain-containing protein</fullName>
    </recommendedName>
</protein>
<evidence type="ECO:0008006" key="11">
    <source>
        <dbReference type="Google" id="ProtNLM"/>
    </source>
</evidence>
<keyword evidence="7 8" id="KW-0472">Membrane</keyword>
<feature type="transmembrane region" description="Helical" evidence="8">
    <location>
        <begin position="189"/>
        <end position="207"/>
    </location>
</feature>